<reference evidence="2 3" key="1">
    <citation type="submission" date="2006-03" db="EMBL/GenBank/DDBJ databases">
        <title>Complete sequence of Methylobacillus flagellatus KT.</title>
        <authorList>
            <consortium name="US DOE Joint Genome Institute"/>
            <person name="Copeland A."/>
            <person name="Lucas S."/>
            <person name="Lapidus A."/>
            <person name="Barry K."/>
            <person name="Detter J.C."/>
            <person name="Glavina del Rio T."/>
            <person name="Hammon N."/>
            <person name="Israni S."/>
            <person name="Dalin E."/>
            <person name="Tice H."/>
            <person name="Pitluck S."/>
            <person name="Brettin T."/>
            <person name="Bruce D."/>
            <person name="Han C."/>
            <person name="Tapia R."/>
            <person name="Saunders E."/>
            <person name="Gilna P."/>
            <person name="Schmutz J."/>
            <person name="Larimer F."/>
            <person name="Land M."/>
            <person name="Kyrpides N."/>
            <person name="Anderson I."/>
            <person name="Richardson P."/>
        </authorList>
    </citation>
    <scope>NUCLEOTIDE SEQUENCE [LARGE SCALE GENOMIC DNA]</scope>
    <source>
        <strain evidence="3">KT / ATCC 51484 / DSM 6875</strain>
    </source>
</reference>
<proteinExistence type="predicted"/>
<dbReference type="SUPFAM" id="SSF55486">
    <property type="entry name" value="Metalloproteases ('zincins'), catalytic domain"/>
    <property type="match status" value="1"/>
</dbReference>
<feature type="domain" description="Ice-binding protein C-terminal" evidence="1">
    <location>
        <begin position="309"/>
        <end position="333"/>
    </location>
</feature>
<evidence type="ECO:0000313" key="2">
    <source>
        <dbReference type="EMBL" id="ABE50688.1"/>
    </source>
</evidence>
<dbReference type="GO" id="GO:0008237">
    <property type="term" value="F:metallopeptidase activity"/>
    <property type="evidence" value="ECO:0007669"/>
    <property type="project" value="InterPro"/>
</dbReference>
<dbReference type="AlphaFoldDB" id="Q1GYJ9"/>
<dbReference type="Proteomes" id="UP000002440">
    <property type="component" value="Chromosome"/>
</dbReference>
<name>Q1GYJ9_METFK</name>
<gene>
    <name evidence="2" type="ordered locus">Mfla_2423</name>
</gene>
<dbReference type="Gene3D" id="3.40.390.10">
    <property type="entry name" value="Collagenase (Catalytic Domain)"/>
    <property type="match status" value="1"/>
</dbReference>
<dbReference type="InterPro" id="IPR024079">
    <property type="entry name" value="MetalloPept_cat_dom_sf"/>
</dbReference>
<dbReference type="KEGG" id="mfa:Mfla_2423"/>
<sequence length="341" mass="36716">MIVDSMYNDSQLIISLLGNCIMHSFRIPIKAALIASLALIASSAHALDIVFDYRFDRNGWFSTDSDAGLMRRNVLEQAASVFSGFTDSLSAIQPGAGDSWSVRFQHPSWNSWIENVTVTDLYVPENSMVIFVGASSFNGSVLGAAGGGSIRAQGSQDFLETVTARGQEGALEDVPTDVGPWGDSIWFNSHFSWYAGLDESGLAAGQPDLLTTATHEIAHLLGFGASTAWDALLLPTDDGWVFAGEHAVAAYGDMVPVDGGAHWAYGVQGRINGELVPNLMDPGTPFGNREYFSDLDYAALADIGWQVSAVPEPSTIWMLLLGLIGVFGRWQRKQSTLITSK</sequence>
<dbReference type="Pfam" id="PF07589">
    <property type="entry name" value="PEP-CTERM"/>
    <property type="match status" value="1"/>
</dbReference>
<evidence type="ECO:0000313" key="3">
    <source>
        <dbReference type="Proteomes" id="UP000002440"/>
    </source>
</evidence>
<keyword evidence="3" id="KW-1185">Reference proteome</keyword>
<dbReference type="NCBIfam" id="TIGR02595">
    <property type="entry name" value="PEP_CTERM"/>
    <property type="match status" value="1"/>
</dbReference>
<accession>Q1GYJ9</accession>
<dbReference type="EMBL" id="CP000284">
    <property type="protein sequence ID" value="ABE50688.1"/>
    <property type="molecule type" value="Genomic_DNA"/>
</dbReference>
<dbReference type="InterPro" id="IPR013424">
    <property type="entry name" value="Ice-binding_C"/>
</dbReference>
<protein>
    <recommendedName>
        <fullName evidence="1">Ice-binding protein C-terminal domain-containing protein</fullName>
    </recommendedName>
</protein>
<dbReference type="STRING" id="265072.Mfla_2423"/>
<evidence type="ECO:0000259" key="1">
    <source>
        <dbReference type="Pfam" id="PF07589"/>
    </source>
</evidence>
<organism evidence="2 3">
    <name type="scientific">Methylobacillus flagellatus (strain ATCC 51484 / DSM 6875 / VKM B-1610 / KT)</name>
    <dbReference type="NCBI Taxonomy" id="265072"/>
    <lineage>
        <taxon>Bacteria</taxon>
        <taxon>Pseudomonadati</taxon>
        <taxon>Pseudomonadota</taxon>
        <taxon>Betaproteobacteria</taxon>
        <taxon>Nitrosomonadales</taxon>
        <taxon>Methylophilaceae</taxon>
        <taxon>Methylobacillus</taxon>
    </lineage>
</organism>
<dbReference type="HOGENOM" id="CLU_905558_0_0_4"/>
<dbReference type="eggNOG" id="COG3291">
    <property type="taxonomic scope" value="Bacteria"/>
</dbReference>